<keyword evidence="2" id="KW-1185">Reference proteome</keyword>
<dbReference type="RefSeq" id="WP_285610553.1">
    <property type="nucleotide sequence ID" value="NZ_BSSD01000003.1"/>
</dbReference>
<name>A0A9W6VA74_9PSEU</name>
<comment type="caution">
    <text evidence="1">The sequence shown here is derived from an EMBL/GenBank/DDBJ whole genome shotgun (WGS) entry which is preliminary data.</text>
</comment>
<accession>A0A9W6VA74</accession>
<evidence type="ECO:0000313" key="1">
    <source>
        <dbReference type="EMBL" id="GLW91776.1"/>
    </source>
</evidence>
<protein>
    <submittedName>
        <fullName evidence="1">Uncharacterized protein</fullName>
    </submittedName>
</protein>
<proteinExistence type="predicted"/>
<dbReference type="Proteomes" id="UP001165042">
    <property type="component" value="Unassembled WGS sequence"/>
</dbReference>
<reference evidence="1" key="1">
    <citation type="submission" date="2023-02" db="EMBL/GenBank/DDBJ databases">
        <title>Actinokineospora globicatena NBRC 15670.</title>
        <authorList>
            <person name="Ichikawa N."/>
            <person name="Sato H."/>
            <person name="Tonouchi N."/>
        </authorList>
    </citation>
    <scope>NUCLEOTIDE SEQUENCE</scope>
    <source>
        <strain evidence="1">NBRC 15670</strain>
    </source>
</reference>
<evidence type="ECO:0000313" key="2">
    <source>
        <dbReference type="Proteomes" id="UP001165042"/>
    </source>
</evidence>
<organism evidence="1 2">
    <name type="scientific">Actinokineospora globicatena</name>
    <dbReference type="NCBI Taxonomy" id="103729"/>
    <lineage>
        <taxon>Bacteria</taxon>
        <taxon>Bacillati</taxon>
        <taxon>Actinomycetota</taxon>
        <taxon>Actinomycetes</taxon>
        <taxon>Pseudonocardiales</taxon>
        <taxon>Pseudonocardiaceae</taxon>
        <taxon>Actinokineospora</taxon>
    </lineage>
</organism>
<gene>
    <name evidence="1" type="ORF">Aglo03_25920</name>
</gene>
<dbReference type="AlphaFoldDB" id="A0A9W6VA74"/>
<dbReference type="Pfam" id="PF12789">
    <property type="entry name" value="PTR"/>
    <property type="match status" value="1"/>
</dbReference>
<sequence>MAIPGNLTAITVTGHYVYTDGSPGVGTVTFFPTGGVWLKDATAPATVVAKKVTATLDGTGAFSVVLPATDDPDVTPTATTYDVVETIGGVTREYSISLLSTETPVDLATKAPVAPSGSVSQLVVKVNGKLPNGSGEVTLVPGDIGAADATATTNALAGKSATGHTHSIANVTGLQTALDGKATAYTVQALTDSSTLAVDASLGRHFRVTLGGNRTLAAPTNGTDGQMLLVELKQDGTGNRTLALGTGIVLGDDVSTVVLSTGAGKSDYLLMLYNAAQTKWVVLGIMHGYTL</sequence>
<dbReference type="EMBL" id="BSSD01000003">
    <property type="protein sequence ID" value="GLW91776.1"/>
    <property type="molecule type" value="Genomic_DNA"/>
</dbReference>